<name>A0AAU7DJ76_9BACT</name>
<keyword evidence="2 4" id="KW-0479">Metal-binding</keyword>
<dbReference type="PIRSF" id="PIRSF004761">
    <property type="entry name" value="Hydrgn_mat_HypA"/>
    <property type="match status" value="1"/>
</dbReference>
<accession>A0AAU7DJ76</accession>
<dbReference type="GO" id="GO:0008270">
    <property type="term" value="F:zinc ion binding"/>
    <property type="evidence" value="ECO:0007669"/>
    <property type="project" value="UniProtKB-UniRule"/>
</dbReference>
<proteinExistence type="inferred from homology"/>
<dbReference type="PANTHER" id="PTHR34535">
    <property type="entry name" value="HYDROGENASE MATURATION FACTOR HYPA"/>
    <property type="match status" value="1"/>
</dbReference>
<evidence type="ECO:0000256" key="3">
    <source>
        <dbReference type="ARBA" id="ARBA00022833"/>
    </source>
</evidence>
<dbReference type="InterPro" id="IPR000688">
    <property type="entry name" value="HypA/HybF"/>
</dbReference>
<feature type="binding site" evidence="4">
    <location>
        <position position="2"/>
    </location>
    <ligand>
        <name>Ni(2+)</name>
        <dbReference type="ChEBI" id="CHEBI:49786"/>
    </ligand>
</feature>
<dbReference type="GO" id="GO:0016151">
    <property type="term" value="F:nickel cation binding"/>
    <property type="evidence" value="ECO:0007669"/>
    <property type="project" value="UniProtKB-UniRule"/>
</dbReference>
<dbReference type="Gene3D" id="3.30.2320.80">
    <property type="match status" value="1"/>
</dbReference>
<protein>
    <recommendedName>
        <fullName evidence="4">Hydrogenase maturation factor HypA</fullName>
    </recommendedName>
</protein>
<dbReference type="GO" id="GO:0051604">
    <property type="term" value="P:protein maturation"/>
    <property type="evidence" value="ECO:0007669"/>
    <property type="project" value="InterPro"/>
</dbReference>
<dbReference type="EMBL" id="CP121196">
    <property type="protein sequence ID" value="XBH17128.1"/>
    <property type="molecule type" value="Genomic_DNA"/>
</dbReference>
<dbReference type="NCBIfam" id="TIGR00100">
    <property type="entry name" value="hypA"/>
    <property type="match status" value="1"/>
</dbReference>
<dbReference type="AlphaFoldDB" id="A0AAU7DJ76"/>
<keyword evidence="1 4" id="KW-0533">Nickel</keyword>
<evidence type="ECO:0000256" key="2">
    <source>
        <dbReference type="ARBA" id="ARBA00022723"/>
    </source>
</evidence>
<feature type="binding site" evidence="4">
    <location>
        <position position="76"/>
    </location>
    <ligand>
        <name>Zn(2+)</name>
        <dbReference type="ChEBI" id="CHEBI:29105"/>
    </ligand>
</feature>
<feature type="binding site" evidence="4">
    <location>
        <position position="93"/>
    </location>
    <ligand>
        <name>Zn(2+)</name>
        <dbReference type="ChEBI" id="CHEBI:29105"/>
    </ligand>
</feature>
<gene>
    <name evidence="4 5" type="primary">hypA</name>
    <name evidence="5" type="ORF">P8935_21490</name>
</gene>
<dbReference type="RefSeq" id="WP_348262358.1">
    <property type="nucleotide sequence ID" value="NZ_CP121196.1"/>
</dbReference>
<dbReference type="HAMAP" id="MF_00213">
    <property type="entry name" value="HypA_HybF"/>
    <property type="match status" value="1"/>
</dbReference>
<comment type="similarity">
    <text evidence="4">Belongs to the HypA/HybF family.</text>
</comment>
<evidence type="ECO:0000256" key="4">
    <source>
        <dbReference type="HAMAP-Rule" id="MF_00213"/>
    </source>
</evidence>
<dbReference type="PANTHER" id="PTHR34535:SF3">
    <property type="entry name" value="HYDROGENASE MATURATION FACTOR HYPA"/>
    <property type="match status" value="1"/>
</dbReference>
<evidence type="ECO:0000313" key="5">
    <source>
        <dbReference type="EMBL" id="XBH17128.1"/>
    </source>
</evidence>
<feature type="binding site" evidence="4">
    <location>
        <position position="90"/>
    </location>
    <ligand>
        <name>Zn(2+)</name>
        <dbReference type="ChEBI" id="CHEBI:29105"/>
    </ligand>
</feature>
<keyword evidence="3 4" id="KW-0862">Zinc</keyword>
<evidence type="ECO:0000256" key="1">
    <source>
        <dbReference type="ARBA" id="ARBA00022596"/>
    </source>
</evidence>
<sequence length="120" mass="13328">MHELSIVSSIVDTVTEKLEAYPGARVKEVRLRVGALAAVIEDSLQFCYGIATDDTPLQGSKLVVNIVPVLMHCDHCDEDVEIASLQSFRCPECDEPVSDLRQGRELEIESIEIDEVEEKV</sequence>
<feature type="binding site" evidence="4">
    <location>
        <position position="73"/>
    </location>
    <ligand>
        <name>Zn(2+)</name>
        <dbReference type="ChEBI" id="CHEBI:29105"/>
    </ligand>
</feature>
<comment type="function">
    <text evidence="4">Involved in the maturation of [NiFe] hydrogenases. Required for nickel insertion into the metal center of the hydrogenase.</text>
</comment>
<dbReference type="Pfam" id="PF01155">
    <property type="entry name" value="HypA"/>
    <property type="match status" value="1"/>
</dbReference>
<organism evidence="5">
    <name type="scientific">Telmatobacter sp. DSM 110680</name>
    <dbReference type="NCBI Taxonomy" id="3036704"/>
    <lineage>
        <taxon>Bacteria</taxon>
        <taxon>Pseudomonadati</taxon>
        <taxon>Acidobacteriota</taxon>
        <taxon>Terriglobia</taxon>
        <taxon>Terriglobales</taxon>
        <taxon>Acidobacteriaceae</taxon>
        <taxon>Telmatobacter</taxon>
    </lineage>
</organism>
<reference evidence="5" key="1">
    <citation type="submission" date="2023-03" db="EMBL/GenBank/DDBJ databases">
        <title>Edaphobacter sp.</title>
        <authorList>
            <person name="Huber K.J."/>
            <person name="Papendorf J."/>
            <person name="Pilke C."/>
            <person name="Bunk B."/>
            <person name="Sproeer C."/>
            <person name="Pester M."/>
        </authorList>
    </citation>
    <scope>NUCLEOTIDE SEQUENCE</scope>
    <source>
        <strain evidence="5">DSM 110680</strain>
    </source>
</reference>